<evidence type="ECO:0000256" key="2">
    <source>
        <dbReference type="SAM" id="Phobius"/>
    </source>
</evidence>
<dbReference type="Proteomes" id="UP000198793">
    <property type="component" value="Unassembled WGS sequence"/>
</dbReference>
<dbReference type="InterPro" id="IPR007313">
    <property type="entry name" value="FxsA"/>
</dbReference>
<feature type="region of interest" description="Disordered" evidence="1">
    <location>
        <begin position="146"/>
        <end position="168"/>
    </location>
</feature>
<keyword evidence="2" id="KW-0812">Transmembrane</keyword>
<organism evidence="3 4">
    <name type="scientific">Aureimonas jatrophae</name>
    <dbReference type="NCBI Taxonomy" id="1166073"/>
    <lineage>
        <taxon>Bacteria</taxon>
        <taxon>Pseudomonadati</taxon>
        <taxon>Pseudomonadota</taxon>
        <taxon>Alphaproteobacteria</taxon>
        <taxon>Hyphomicrobiales</taxon>
        <taxon>Aurantimonadaceae</taxon>
        <taxon>Aureimonas</taxon>
    </lineage>
</organism>
<dbReference type="RefSeq" id="WP_090675365.1">
    <property type="nucleotide sequence ID" value="NZ_FNIT01000007.1"/>
</dbReference>
<dbReference type="PANTHER" id="PTHR35335">
    <property type="entry name" value="UPF0716 PROTEIN FXSA"/>
    <property type="match status" value="1"/>
</dbReference>
<reference evidence="3 4" key="1">
    <citation type="submission" date="2016-10" db="EMBL/GenBank/DDBJ databases">
        <authorList>
            <person name="de Groot N.N."/>
        </authorList>
    </citation>
    <scope>NUCLEOTIDE SEQUENCE [LARGE SCALE GENOMIC DNA]</scope>
    <source>
        <strain evidence="4">L7-484,KACC 16230,DSM 25025</strain>
    </source>
</reference>
<gene>
    <name evidence="3" type="ORF">SAMN05192530_107106</name>
</gene>
<feature type="transmembrane region" description="Helical" evidence="2">
    <location>
        <begin position="77"/>
        <end position="102"/>
    </location>
</feature>
<dbReference type="AlphaFoldDB" id="A0A1H0K5N3"/>
<keyword evidence="2" id="KW-1133">Transmembrane helix</keyword>
<dbReference type="PANTHER" id="PTHR35335:SF1">
    <property type="entry name" value="UPF0716 PROTEIN FXSA"/>
    <property type="match status" value="1"/>
</dbReference>
<dbReference type="NCBIfam" id="NF008528">
    <property type="entry name" value="PRK11463.1-2"/>
    <property type="match status" value="1"/>
</dbReference>
<sequence>MPLRFLPFLFLILPLAEIGTFIWVGGHIGVGWTLLLVIASVVVGLLLLKRQTLSTLRRARAEARAGRVPEREIVHGALIALAGVLLVVPGFLTDIAGLLLFLPPVRDAIWRSLRRRVVVRGSGFRPAQPARGPEIIELAEVDFERRELGGDPRSPWRDPETGDGPTRH</sequence>
<dbReference type="STRING" id="1166073.SAMN05192530_107106"/>
<keyword evidence="4" id="KW-1185">Reference proteome</keyword>
<evidence type="ECO:0000256" key="1">
    <source>
        <dbReference type="SAM" id="MobiDB-lite"/>
    </source>
</evidence>
<dbReference type="Pfam" id="PF04186">
    <property type="entry name" value="FxsA"/>
    <property type="match status" value="1"/>
</dbReference>
<keyword evidence="2" id="KW-0472">Membrane</keyword>
<evidence type="ECO:0000313" key="4">
    <source>
        <dbReference type="Proteomes" id="UP000198793"/>
    </source>
</evidence>
<accession>A0A1H0K5N3</accession>
<evidence type="ECO:0000313" key="3">
    <source>
        <dbReference type="EMBL" id="SDO51206.1"/>
    </source>
</evidence>
<name>A0A1H0K5N3_9HYPH</name>
<proteinExistence type="predicted"/>
<feature type="transmembrane region" description="Helical" evidence="2">
    <location>
        <begin position="28"/>
        <end position="48"/>
    </location>
</feature>
<dbReference type="EMBL" id="FNIT01000007">
    <property type="protein sequence ID" value="SDO51206.1"/>
    <property type="molecule type" value="Genomic_DNA"/>
</dbReference>
<dbReference type="GO" id="GO:0016020">
    <property type="term" value="C:membrane"/>
    <property type="evidence" value="ECO:0007669"/>
    <property type="project" value="InterPro"/>
</dbReference>
<protein>
    <submittedName>
        <fullName evidence="3">UPF0716 protein FxsA</fullName>
    </submittedName>
</protein>
<dbReference type="OrthoDB" id="9792788at2"/>